<dbReference type="Proteomes" id="UP000636709">
    <property type="component" value="Unassembled WGS sequence"/>
</dbReference>
<evidence type="ECO:0000256" key="2">
    <source>
        <dbReference type="ARBA" id="ARBA00022737"/>
    </source>
</evidence>
<dbReference type="SMART" id="SM00369">
    <property type="entry name" value="LRR_TYP"/>
    <property type="match status" value="5"/>
</dbReference>
<evidence type="ECO:0000313" key="3">
    <source>
        <dbReference type="EMBL" id="KAF8731023.1"/>
    </source>
</evidence>
<evidence type="ECO:0000256" key="1">
    <source>
        <dbReference type="ARBA" id="ARBA00022614"/>
    </source>
</evidence>
<keyword evidence="2" id="KW-0677">Repeat</keyword>
<dbReference type="InterPro" id="IPR003591">
    <property type="entry name" value="Leu-rich_rpt_typical-subtyp"/>
</dbReference>
<dbReference type="PANTHER" id="PTHR47186">
    <property type="entry name" value="LEUCINE-RICH REPEAT-CONTAINING PROTEIN 57"/>
    <property type="match status" value="1"/>
</dbReference>
<dbReference type="EMBL" id="JACEFO010001613">
    <property type="protein sequence ID" value="KAF8731023.1"/>
    <property type="molecule type" value="Genomic_DNA"/>
</dbReference>
<dbReference type="InterPro" id="IPR001611">
    <property type="entry name" value="Leu-rich_rpt"/>
</dbReference>
<dbReference type="AlphaFoldDB" id="A0A835F8J7"/>
<dbReference type="Pfam" id="PF00560">
    <property type="entry name" value="LRR_1"/>
    <property type="match status" value="1"/>
</dbReference>
<dbReference type="SUPFAM" id="SSF52058">
    <property type="entry name" value="L domain-like"/>
    <property type="match status" value="2"/>
</dbReference>
<dbReference type="OrthoDB" id="674107at2759"/>
<dbReference type="InterPro" id="IPR032675">
    <property type="entry name" value="LRR_dom_sf"/>
</dbReference>
<keyword evidence="1" id="KW-0433">Leucine-rich repeat</keyword>
<protein>
    <submittedName>
        <fullName evidence="3">Uncharacterized protein</fullName>
    </submittedName>
</protein>
<comment type="caution">
    <text evidence="3">The sequence shown here is derived from an EMBL/GenBank/DDBJ whole genome shotgun (WGS) entry which is preliminary data.</text>
</comment>
<proteinExistence type="predicted"/>
<keyword evidence="4" id="KW-1185">Reference proteome</keyword>
<dbReference type="PANTHER" id="PTHR47186:SF3">
    <property type="entry name" value="OS09G0267800 PROTEIN"/>
    <property type="match status" value="1"/>
</dbReference>
<reference evidence="3" key="1">
    <citation type="submission" date="2020-07" db="EMBL/GenBank/DDBJ databases">
        <title>Genome sequence and genetic diversity analysis of an under-domesticated orphan crop, white fonio (Digitaria exilis).</title>
        <authorList>
            <person name="Bennetzen J.L."/>
            <person name="Chen S."/>
            <person name="Ma X."/>
            <person name="Wang X."/>
            <person name="Yssel A.E.J."/>
            <person name="Chaluvadi S.R."/>
            <person name="Johnson M."/>
            <person name="Gangashetty P."/>
            <person name="Hamidou F."/>
            <person name="Sanogo M.D."/>
            <person name="Zwaenepoel A."/>
            <person name="Wallace J."/>
            <person name="Van De Peer Y."/>
            <person name="Van Deynze A."/>
        </authorList>
    </citation>
    <scope>NUCLEOTIDE SEQUENCE</scope>
    <source>
        <tissue evidence="3">Leaves</tissue>
    </source>
</reference>
<dbReference type="Gene3D" id="3.80.10.10">
    <property type="entry name" value="Ribonuclease Inhibitor"/>
    <property type="match status" value="3"/>
</dbReference>
<accession>A0A835F8J7</accession>
<organism evidence="3 4">
    <name type="scientific">Digitaria exilis</name>
    <dbReference type="NCBI Taxonomy" id="1010633"/>
    <lineage>
        <taxon>Eukaryota</taxon>
        <taxon>Viridiplantae</taxon>
        <taxon>Streptophyta</taxon>
        <taxon>Embryophyta</taxon>
        <taxon>Tracheophyta</taxon>
        <taxon>Spermatophyta</taxon>
        <taxon>Magnoliopsida</taxon>
        <taxon>Liliopsida</taxon>
        <taxon>Poales</taxon>
        <taxon>Poaceae</taxon>
        <taxon>PACMAD clade</taxon>
        <taxon>Panicoideae</taxon>
        <taxon>Panicodae</taxon>
        <taxon>Paniceae</taxon>
        <taxon>Anthephorinae</taxon>
        <taxon>Digitaria</taxon>
    </lineage>
</organism>
<sequence>MLACLVFPFCSRTYTYVLSEKLGSDIPWTRVPALEKKVAEWSQGRPLIWNAGIGSAASFLPTLTRLLSERIEDLHGPHDLITRVSLTPSAVATKDLGRLEFEILMELARFHHIPLPDHIQRLSEDEGYFGYGIISDDMSLKAIGHHYFMRFSFPLRHEANFDHTLYEYESPLQQRINRALQGKKHLLVVENLYAPISIEYMVSLLGRRWPSQFNNRWIISTTSRDHVHKSKMGKFLSTNTALPFDDLGEGDWAALIKEALHDAAVSIHDTLQQQQQGRDQEFWLHVAHHCLYYGILYHPLQGAAACQATTNNTSSVTSDELVRCWVAEGLLSSSTRPTHKPAAITRTQSNYYRSAYEAGKVVIEALQKYSLLPVYSVCVSTPTSSTSWMSTNSASNSHDEITGVSKLAEGVPQLKRDELAHRHTRGTHKWVSFMNDDGRHVSWNWHMDIVRSTRSPLPIIKMSTLILRGYSNISDFPFDKVLNRHLRVLDLSYTTINSLPQVFSQLLNLRLLSLRGCSQLETLSPPPSTSEQQTPLPLALLENLQVLDMNGVPLLEITQQDSRNKRNLHYLDLSGSRFSTLPSDFFCEMPCLEELVLGNCSRLKELPPSLVKLCNLLILHVEGTQITILPEDMFNAMKSLHTLKLVNNMLLMSLPMSISEAKGLKELHLCNCISLRSLPRSLSKAKGFNELHISNCTSLKLRSLLDLLTFVEDLYIGTWEALEDIKIHGHPNLRTFSLSEPLVKCVSLRGCSRLKSVIFSDDLIALEQVDLSGTALEEVPHNLPNLPQLRILKKIFYQNGKYDVALSPLPSIKSIYLQELPQLQCIHDDVTFRFEAPKWKKLFVRGCQSFHHLPLLKKEYQKSKVEVSGEREWWGKLKWSLPEQSDYYLHVPPPEFVSRKKHIIRSYLR</sequence>
<evidence type="ECO:0000313" key="4">
    <source>
        <dbReference type="Proteomes" id="UP000636709"/>
    </source>
</evidence>
<gene>
    <name evidence="3" type="ORF">HU200_016903</name>
</gene>
<name>A0A835F8J7_9POAL</name>